<evidence type="ECO:0000313" key="2">
    <source>
        <dbReference type="EMBL" id="MCP9762618.1"/>
    </source>
</evidence>
<dbReference type="SUPFAM" id="SSF51735">
    <property type="entry name" value="NAD(P)-binding Rossmann-fold domains"/>
    <property type="match status" value="1"/>
</dbReference>
<organism evidence="2 3">
    <name type="scientific">Lacihabitans soyangensis</name>
    <dbReference type="NCBI Taxonomy" id="869394"/>
    <lineage>
        <taxon>Bacteria</taxon>
        <taxon>Pseudomonadati</taxon>
        <taxon>Bacteroidota</taxon>
        <taxon>Cytophagia</taxon>
        <taxon>Cytophagales</taxon>
        <taxon>Leadbetterellaceae</taxon>
        <taxon>Lacihabitans</taxon>
    </lineage>
</organism>
<reference evidence="2 3" key="1">
    <citation type="submission" date="2018-11" db="EMBL/GenBank/DDBJ databases">
        <title>Novel bacteria species description.</title>
        <authorList>
            <person name="Han J.-H."/>
        </authorList>
    </citation>
    <scope>NUCLEOTIDE SEQUENCE [LARGE SCALE GENOMIC DNA]</scope>
    <source>
        <strain evidence="2 3">KCTC23259</strain>
    </source>
</reference>
<dbReference type="Gene3D" id="3.40.50.720">
    <property type="entry name" value="NAD(P)-binding Rossmann-like Domain"/>
    <property type="match status" value="1"/>
</dbReference>
<dbReference type="InterPro" id="IPR036291">
    <property type="entry name" value="NAD(P)-bd_dom_sf"/>
</dbReference>
<dbReference type="RefSeq" id="WP_255036391.1">
    <property type="nucleotide sequence ID" value="NZ_RJUF01000012.1"/>
</dbReference>
<dbReference type="Pfam" id="PF13380">
    <property type="entry name" value="CoA_binding_2"/>
    <property type="match status" value="1"/>
</dbReference>
<dbReference type="EMBL" id="RJUF01000012">
    <property type="protein sequence ID" value="MCP9762618.1"/>
    <property type="molecule type" value="Genomic_DNA"/>
</dbReference>
<protein>
    <submittedName>
        <fullName evidence="2">CoA-binding protein</fullName>
    </submittedName>
</protein>
<evidence type="ECO:0000313" key="3">
    <source>
        <dbReference type="Proteomes" id="UP001204144"/>
    </source>
</evidence>
<dbReference type="Proteomes" id="UP001204144">
    <property type="component" value="Unassembled WGS sequence"/>
</dbReference>
<name>A0AAE3H0S3_9BACT</name>
<proteinExistence type="predicted"/>
<dbReference type="AlphaFoldDB" id="A0AAE3H0S3"/>
<keyword evidence="3" id="KW-1185">Reference proteome</keyword>
<feature type="domain" description="CoA-binding" evidence="1">
    <location>
        <begin position="4"/>
        <end position="117"/>
    </location>
</feature>
<evidence type="ECO:0000259" key="1">
    <source>
        <dbReference type="Pfam" id="PF13380"/>
    </source>
</evidence>
<dbReference type="InterPro" id="IPR003781">
    <property type="entry name" value="CoA-bd"/>
</dbReference>
<sequence>MHNKKTLVLGASTKPGRYALMAAERLLQKGHTIELLGKNIGNVGGVDIKTNTDEIEKDIDTVTVYLSEPNQQEYEDFLLKMKPKRVIFNPGAENLDLEAKLEAQGTEVIEACTLVMLGTGQY</sequence>
<comment type="caution">
    <text evidence="2">The sequence shown here is derived from an EMBL/GenBank/DDBJ whole genome shotgun (WGS) entry which is preliminary data.</text>
</comment>
<gene>
    <name evidence="2" type="ORF">EGI31_06595</name>
</gene>
<accession>A0AAE3H0S3</accession>